<evidence type="ECO:0000313" key="3">
    <source>
        <dbReference type="Proteomes" id="UP000285864"/>
    </source>
</evidence>
<proteinExistence type="predicted"/>
<feature type="transmembrane region" description="Helical" evidence="1">
    <location>
        <begin position="42"/>
        <end position="68"/>
    </location>
</feature>
<dbReference type="AlphaFoldDB" id="A0A412G826"/>
<evidence type="ECO:0000313" key="2">
    <source>
        <dbReference type="EMBL" id="RGR89726.1"/>
    </source>
</evidence>
<gene>
    <name evidence="2" type="ORF">DWY20_13985</name>
</gene>
<keyword evidence="3" id="KW-1185">Reference proteome</keyword>
<sequence length="80" mass="9477">MTWLSTVPSFSYIKTKAVMTTDGFPVIELTPDHLLKFRLNPAYIFIMLETYALQYDVLVCFKLFFIIYKDLRGFERLDLN</sequence>
<organism evidence="2 3">
    <name type="scientific">Phocaeicola coprocola</name>
    <dbReference type="NCBI Taxonomy" id="310298"/>
    <lineage>
        <taxon>Bacteria</taxon>
        <taxon>Pseudomonadati</taxon>
        <taxon>Bacteroidota</taxon>
        <taxon>Bacteroidia</taxon>
        <taxon>Bacteroidales</taxon>
        <taxon>Bacteroidaceae</taxon>
        <taxon>Phocaeicola</taxon>
    </lineage>
</organism>
<evidence type="ECO:0000256" key="1">
    <source>
        <dbReference type="SAM" id="Phobius"/>
    </source>
</evidence>
<keyword evidence="1" id="KW-0472">Membrane</keyword>
<dbReference type="EMBL" id="QRUU01000102">
    <property type="protein sequence ID" value="RGR89726.1"/>
    <property type="molecule type" value="Genomic_DNA"/>
</dbReference>
<name>A0A412G826_9BACT</name>
<keyword evidence="1" id="KW-0812">Transmembrane</keyword>
<comment type="caution">
    <text evidence="2">The sequence shown here is derived from an EMBL/GenBank/DDBJ whole genome shotgun (WGS) entry which is preliminary data.</text>
</comment>
<dbReference type="Proteomes" id="UP000285864">
    <property type="component" value="Unassembled WGS sequence"/>
</dbReference>
<reference evidence="2 3" key="1">
    <citation type="submission" date="2018-08" db="EMBL/GenBank/DDBJ databases">
        <title>A genome reference for cultivated species of the human gut microbiota.</title>
        <authorList>
            <person name="Zou Y."/>
            <person name="Xue W."/>
            <person name="Luo G."/>
        </authorList>
    </citation>
    <scope>NUCLEOTIDE SEQUENCE [LARGE SCALE GENOMIC DNA]</scope>
    <source>
        <strain evidence="2 3">AF24-2</strain>
    </source>
</reference>
<protein>
    <submittedName>
        <fullName evidence="2">Uncharacterized protein</fullName>
    </submittedName>
</protein>
<accession>A0A412G826</accession>
<keyword evidence="1" id="KW-1133">Transmembrane helix</keyword>